<keyword evidence="1" id="KW-0805">Transcription regulation</keyword>
<evidence type="ECO:0000256" key="3">
    <source>
        <dbReference type="ARBA" id="ARBA00023163"/>
    </source>
</evidence>
<dbReference type="SMART" id="SM00418">
    <property type="entry name" value="HTH_ARSR"/>
    <property type="match status" value="1"/>
</dbReference>
<dbReference type="InterPro" id="IPR051081">
    <property type="entry name" value="HTH_MetalResp_TranReg"/>
</dbReference>
<evidence type="ECO:0000256" key="1">
    <source>
        <dbReference type="ARBA" id="ARBA00023015"/>
    </source>
</evidence>
<dbReference type="CDD" id="cd00090">
    <property type="entry name" value="HTH_ARSR"/>
    <property type="match status" value="1"/>
</dbReference>
<dbReference type="InterPro" id="IPR018334">
    <property type="entry name" value="ArsR_HTH"/>
</dbReference>
<dbReference type="PANTHER" id="PTHR33154">
    <property type="entry name" value="TRANSCRIPTIONAL REGULATOR, ARSR FAMILY"/>
    <property type="match status" value="1"/>
</dbReference>
<feature type="compositionally biased region" description="Pro residues" evidence="4">
    <location>
        <begin position="1"/>
        <end position="12"/>
    </location>
</feature>
<dbReference type="GO" id="GO:0003700">
    <property type="term" value="F:DNA-binding transcription factor activity"/>
    <property type="evidence" value="ECO:0007669"/>
    <property type="project" value="InterPro"/>
</dbReference>
<dbReference type="InterPro" id="IPR036390">
    <property type="entry name" value="WH_DNA-bd_sf"/>
</dbReference>
<protein>
    <submittedName>
        <fullName evidence="6">Putative transcriptional regulator, ArsR family protein</fullName>
    </submittedName>
</protein>
<evidence type="ECO:0000256" key="2">
    <source>
        <dbReference type="ARBA" id="ARBA00023125"/>
    </source>
</evidence>
<dbReference type="NCBIfam" id="NF033788">
    <property type="entry name" value="HTH_metalloreg"/>
    <property type="match status" value="1"/>
</dbReference>
<gene>
    <name evidence="6" type="ORF">AFL01nite_03340</name>
</gene>
<dbReference type="SUPFAM" id="SSF46785">
    <property type="entry name" value="Winged helix' DNA-binding domain"/>
    <property type="match status" value="1"/>
</dbReference>
<evidence type="ECO:0000259" key="5">
    <source>
        <dbReference type="PROSITE" id="PS50987"/>
    </source>
</evidence>
<dbReference type="EMBL" id="BJZQ01000001">
    <property type="protein sequence ID" value="GEO88007.1"/>
    <property type="molecule type" value="Genomic_DNA"/>
</dbReference>
<dbReference type="PRINTS" id="PR00778">
    <property type="entry name" value="HTHARSR"/>
</dbReference>
<dbReference type="InterPro" id="IPR001845">
    <property type="entry name" value="HTH_ArsR_DNA-bd_dom"/>
</dbReference>
<dbReference type="Proteomes" id="UP000321769">
    <property type="component" value="Unassembled WGS sequence"/>
</dbReference>
<dbReference type="PROSITE" id="PS50987">
    <property type="entry name" value="HTH_ARSR_2"/>
    <property type="match status" value="1"/>
</dbReference>
<evidence type="ECO:0000256" key="4">
    <source>
        <dbReference type="SAM" id="MobiDB-lite"/>
    </source>
</evidence>
<dbReference type="Pfam" id="PF01022">
    <property type="entry name" value="HTH_5"/>
    <property type="match status" value="1"/>
</dbReference>
<comment type="caution">
    <text evidence="6">The sequence shown here is derived from an EMBL/GenBank/DDBJ whole genome shotgun (WGS) entry which is preliminary data.</text>
</comment>
<accession>A0A512HRC6</accession>
<dbReference type="AlphaFoldDB" id="A0A512HRC6"/>
<dbReference type="PROSITE" id="PS00846">
    <property type="entry name" value="HTH_ARSR_1"/>
    <property type="match status" value="1"/>
</dbReference>
<reference evidence="6 7" key="1">
    <citation type="submission" date="2019-07" db="EMBL/GenBank/DDBJ databases">
        <title>Whole genome shotgun sequence of Aeromicrobium flavum NBRC 107625.</title>
        <authorList>
            <person name="Hosoyama A."/>
            <person name="Uohara A."/>
            <person name="Ohji S."/>
            <person name="Ichikawa N."/>
        </authorList>
    </citation>
    <scope>NUCLEOTIDE SEQUENCE [LARGE SCALE GENOMIC DNA]</scope>
    <source>
        <strain evidence="6 7">NBRC 107625</strain>
    </source>
</reference>
<dbReference type="PANTHER" id="PTHR33154:SF18">
    <property type="entry name" value="ARSENICAL RESISTANCE OPERON REPRESSOR"/>
    <property type="match status" value="1"/>
</dbReference>
<feature type="region of interest" description="Disordered" evidence="4">
    <location>
        <begin position="1"/>
        <end position="22"/>
    </location>
</feature>
<sequence>MHPRHVGPPPVPGTSHTGPMATIAGQDESCCIPLTAAPITPDDATELSRKFKALADPTRVRLLSLVAAHEGGEACVCDITEPVGLSQPTVSHHLKILVEAGLLAREQRGTWAFYSVVPGALGHLSDVLRDPIARDAGIVAV</sequence>
<evidence type="ECO:0000313" key="7">
    <source>
        <dbReference type="Proteomes" id="UP000321769"/>
    </source>
</evidence>
<dbReference type="InterPro" id="IPR011991">
    <property type="entry name" value="ArsR-like_HTH"/>
</dbReference>
<organism evidence="6 7">
    <name type="scientific">Aeromicrobium flavum</name>
    <dbReference type="NCBI Taxonomy" id="416568"/>
    <lineage>
        <taxon>Bacteria</taxon>
        <taxon>Bacillati</taxon>
        <taxon>Actinomycetota</taxon>
        <taxon>Actinomycetes</taxon>
        <taxon>Propionibacteriales</taxon>
        <taxon>Nocardioidaceae</taxon>
        <taxon>Aeromicrobium</taxon>
    </lineage>
</organism>
<keyword evidence="3" id="KW-0804">Transcription</keyword>
<keyword evidence="7" id="KW-1185">Reference proteome</keyword>
<name>A0A512HRC6_9ACTN</name>
<proteinExistence type="predicted"/>
<feature type="domain" description="HTH arsR-type" evidence="5">
    <location>
        <begin position="39"/>
        <end position="139"/>
    </location>
</feature>
<dbReference type="InterPro" id="IPR036388">
    <property type="entry name" value="WH-like_DNA-bd_sf"/>
</dbReference>
<dbReference type="Gene3D" id="1.10.10.10">
    <property type="entry name" value="Winged helix-like DNA-binding domain superfamily/Winged helix DNA-binding domain"/>
    <property type="match status" value="1"/>
</dbReference>
<evidence type="ECO:0000313" key="6">
    <source>
        <dbReference type="EMBL" id="GEO88007.1"/>
    </source>
</evidence>
<keyword evidence="2" id="KW-0238">DNA-binding</keyword>
<dbReference type="GO" id="GO:0003677">
    <property type="term" value="F:DNA binding"/>
    <property type="evidence" value="ECO:0007669"/>
    <property type="project" value="UniProtKB-KW"/>
</dbReference>